<dbReference type="SUPFAM" id="SSF55874">
    <property type="entry name" value="ATPase domain of HSP90 chaperone/DNA topoisomerase II/histidine kinase"/>
    <property type="match status" value="1"/>
</dbReference>
<dbReference type="InterPro" id="IPR011006">
    <property type="entry name" value="CheY-like_superfamily"/>
</dbReference>
<organism evidence="7 8">
    <name type="scientific">Phaeobacter porticola</name>
    <dbReference type="NCBI Taxonomy" id="1844006"/>
    <lineage>
        <taxon>Bacteria</taxon>
        <taxon>Pseudomonadati</taxon>
        <taxon>Pseudomonadota</taxon>
        <taxon>Alphaproteobacteria</taxon>
        <taxon>Rhodobacterales</taxon>
        <taxon>Roseobacteraceae</taxon>
        <taxon>Phaeobacter</taxon>
    </lineage>
</organism>
<accession>A0A1L3I907</accession>
<feature type="modified residue" description="4-aspartylphosphate" evidence="3">
    <location>
        <position position="574"/>
    </location>
</feature>
<dbReference type="PRINTS" id="PR00344">
    <property type="entry name" value="BCTRLSENSOR"/>
</dbReference>
<dbReference type="Gene3D" id="3.40.50.2300">
    <property type="match status" value="1"/>
</dbReference>
<evidence type="ECO:0000256" key="1">
    <source>
        <dbReference type="ARBA" id="ARBA00000085"/>
    </source>
</evidence>
<reference evidence="8" key="1">
    <citation type="submission" date="2016-07" db="EMBL/GenBank/DDBJ databases">
        <title>Phaeobacter portensis sp. nov., a tropodithietic acid producing bacterium isolated from a German harbor.</title>
        <authorList>
            <person name="Freese H.M."/>
            <person name="Bunk B."/>
            <person name="Breider S."/>
            <person name="Brinkhoff T."/>
        </authorList>
    </citation>
    <scope>NUCLEOTIDE SEQUENCE [LARGE SCALE GENOMIC DNA]</scope>
    <source>
        <strain evidence="8">P97</strain>
    </source>
</reference>
<dbReference type="InterPro" id="IPR004358">
    <property type="entry name" value="Sig_transdc_His_kin-like_C"/>
</dbReference>
<dbReference type="Gene3D" id="3.30.450.20">
    <property type="entry name" value="PAS domain"/>
    <property type="match status" value="2"/>
</dbReference>
<gene>
    <name evidence="7" type="ORF">PhaeoP97_03172</name>
</gene>
<dbReference type="Pfam" id="PF02518">
    <property type="entry name" value="HATPase_c"/>
    <property type="match status" value="1"/>
</dbReference>
<dbReference type="GO" id="GO:0000155">
    <property type="term" value="F:phosphorelay sensor kinase activity"/>
    <property type="evidence" value="ECO:0007669"/>
    <property type="project" value="InterPro"/>
</dbReference>
<dbReference type="Gene3D" id="1.10.287.130">
    <property type="match status" value="1"/>
</dbReference>
<dbReference type="Proteomes" id="UP000183859">
    <property type="component" value="Chromosome"/>
</dbReference>
<keyword evidence="3" id="KW-0597">Phosphoprotein</keyword>
<dbReference type="STRING" id="1844006.PhaeoP97_03172"/>
<dbReference type="InterPro" id="IPR005467">
    <property type="entry name" value="His_kinase_dom"/>
</dbReference>
<dbReference type="InterPro" id="IPR001789">
    <property type="entry name" value="Sig_transdc_resp-reg_receiver"/>
</dbReference>
<feature type="domain" description="Response regulatory" evidence="6">
    <location>
        <begin position="524"/>
        <end position="637"/>
    </location>
</feature>
<evidence type="ECO:0000259" key="6">
    <source>
        <dbReference type="PROSITE" id="PS50110"/>
    </source>
</evidence>
<dbReference type="SUPFAM" id="SSF52172">
    <property type="entry name" value="CheY-like"/>
    <property type="match status" value="1"/>
</dbReference>
<dbReference type="SMART" id="SM00387">
    <property type="entry name" value="HATPase_c"/>
    <property type="match status" value="1"/>
</dbReference>
<evidence type="ECO:0000313" key="8">
    <source>
        <dbReference type="Proteomes" id="UP000183859"/>
    </source>
</evidence>
<dbReference type="SUPFAM" id="SSF47384">
    <property type="entry name" value="Homodimeric domain of signal transducing histidine kinase"/>
    <property type="match status" value="1"/>
</dbReference>
<evidence type="ECO:0000313" key="7">
    <source>
        <dbReference type="EMBL" id="APG48532.1"/>
    </source>
</evidence>
<evidence type="ECO:0000256" key="3">
    <source>
        <dbReference type="PROSITE-ProRule" id="PRU00169"/>
    </source>
</evidence>
<feature type="coiled-coil region" evidence="4">
    <location>
        <begin position="157"/>
        <end position="191"/>
    </location>
</feature>
<dbReference type="SUPFAM" id="SSF55785">
    <property type="entry name" value="PYP-like sensor domain (PAS domain)"/>
    <property type="match status" value="1"/>
</dbReference>
<dbReference type="Pfam" id="PF00072">
    <property type="entry name" value="Response_reg"/>
    <property type="match status" value="1"/>
</dbReference>
<dbReference type="InterPro" id="IPR036890">
    <property type="entry name" value="HATPase_C_sf"/>
</dbReference>
<dbReference type="Pfam" id="PF08448">
    <property type="entry name" value="PAS_4"/>
    <property type="match status" value="1"/>
</dbReference>
<dbReference type="KEGG" id="php:PhaeoP97_03172"/>
<evidence type="ECO:0000256" key="2">
    <source>
        <dbReference type="ARBA" id="ARBA00012438"/>
    </source>
</evidence>
<dbReference type="InterPro" id="IPR003594">
    <property type="entry name" value="HATPase_dom"/>
</dbReference>
<dbReference type="Gene3D" id="3.30.565.10">
    <property type="entry name" value="Histidine kinase-like ATPase, C-terminal domain"/>
    <property type="match status" value="1"/>
</dbReference>
<dbReference type="PANTHER" id="PTHR43065:SF42">
    <property type="entry name" value="TWO-COMPONENT SENSOR PPRA"/>
    <property type="match status" value="1"/>
</dbReference>
<dbReference type="InterPro" id="IPR035965">
    <property type="entry name" value="PAS-like_dom_sf"/>
</dbReference>
<protein>
    <recommendedName>
        <fullName evidence="2">histidine kinase</fullName>
        <ecNumber evidence="2">2.7.13.3</ecNumber>
    </recommendedName>
</protein>
<comment type="catalytic activity">
    <reaction evidence="1">
        <text>ATP + protein L-histidine = ADP + protein N-phospho-L-histidine.</text>
        <dbReference type="EC" id="2.7.13.3"/>
    </reaction>
</comment>
<feature type="domain" description="Histidine kinase" evidence="5">
    <location>
        <begin position="310"/>
        <end position="516"/>
    </location>
</feature>
<evidence type="ECO:0000256" key="4">
    <source>
        <dbReference type="SAM" id="Coils"/>
    </source>
</evidence>
<dbReference type="EC" id="2.7.13.3" evidence="2"/>
<dbReference type="Pfam" id="PF12860">
    <property type="entry name" value="PAS_7"/>
    <property type="match status" value="1"/>
</dbReference>
<sequence length="639" mass="69462">MRRGDSMTRSEKHRATMTTAGLNLIAQAMSIYDSDLQLVVCNQRFQEMFALPGPLITPGARFDETIRHIATSGEYGPVDDIEGFVKQRVDQALDFVPHYLERERANGQVISIEGAPLPQGGWVTVYTDITRTKRIEQLLRARSEEMSDQLIVHTEELSATNRKLAATITALEEAKRQLTEMEARTRLTTEMMPAHIAHVDAEGYYTYTNRRLSSVFPSRPSEILGTHIAEALGAAAYDKIAPHLLAAYQGENPVFEFTEDHDSRRIRVAFTPDNTGGVFILSMDVTEETQTRVALQQARRREMAAQMTSGLAHDFSNLLTIILGMQGKLAKSDLAPEAADLVQATLSAARRGGRLLNRIAEMTGHRSLRPRATDLHALLQELKLLATPSLPQGMGLSIVDHTPDVRLLLDPGKLQDALLNLILNARDACGSQGQITVSAHVVGQTWLEVSVTDSGPGFSKTALEKALNPFFTTKGGEGSGLGLPMVYDMAKSTGGDMRIGNTVSGASVTLRIPYRLAPDAAGGLALLVEDSEELRATFRDMLIDLGYAVVEATSVDEACALAADIDGISLVLSDIKLQGSATGIDLADRLQGSRLPCILMTSLPTSNPLFRTALKRCPVLQKPFTTHQLSALIKSEPAA</sequence>
<proteinExistence type="predicted"/>
<dbReference type="InterPro" id="IPR013656">
    <property type="entry name" value="PAS_4"/>
</dbReference>
<dbReference type="PANTHER" id="PTHR43065">
    <property type="entry name" value="SENSOR HISTIDINE KINASE"/>
    <property type="match status" value="1"/>
</dbReference>
<dbReference type="AlphaFoldDB" id="A0A1L3I907"/>
<dbReference type="SMART" id="SM00448">
    <property type="entry name" value="REC"/>
    <property type="match status" value="1"/>
</dbReference>
<dbReference type="PROSITE" id="PS50109">
    <property type="entry name" value="HIS_KIN"/>
    <property type="match status" value="1"/>
</dbReference>
<dbReference type="EMBL" id="CP016364">
    <property type="protein sequence ID" value="APG48532.1"/>
    <property type="molecule type" value="Genomic_DNA"/>
</dbReference>
<keyword evidence="8" id="KW-1185">Reference proteome</keyword>
<dbReference type="InterPro" id="IPR036097">
    <property type="entry name" value="HisK_dim/P_sf"/>
</dbReference>
<name>A0A1L3I907_9RHOB</name>
<evidence type="ECO:0000259" key="5">
    <source>
        <dbReference type="PROSITE" id="PS50109"/>
    </source>
</evidence>
<keyword evidence="4" id="KW-0175">Coiled coil</keyword>
<dbReference type="PROSITE" id="PS50110">
    <property type="entry name" value="RESPONSE_REGULATORY"/>
    <property type="match status" value="1"/>
</dbReference>